<evidence type="ECO:0000313" key="4">
    <source>
        <dbReference type="Proteomes" id="UP000240572"/>
    </source>
</evidence>
<evidence type="ECO:0000259" key="2">
    <source>
        <dbReference type="Pfam" id="PF12508"/>
    </source>
</evidence>
<keyword evidence="1" id="KW-0472">Membrane</keyword>
<dbReference type="RefSeq" id="WP_106524047.1">
    <property type="nucleotide sequence ID" value="NZ_PYGD01000007.1"/>
</dbReference>
<protein>
    <submittedName>
        <fullName evidence="3">Conjugative transposon TraM protein</fullName>
    </submittedName>
</protein>
<dbReference type="InterPro" id="IPR022187">
    <property type="entry name" value="Conjug_transposon_TraM"/>
</dbReference>
<evidence type="ECO:0000256" key="1">
    <source>
        <dbReference type="SAM" id="Phobius"/>
    </source>
</evidence>
<dbReference type="Pfam" id="PF12508">
    <property type="entry name" value="Transposon_TraM"/>
    <property type="match status" value="1"/>
</dbReference>
<dbReference type="NCBIfam" id="TIGR03779">
    <property type="entry name" value="Bac_Flav_CT_M"/>
    <property type="match status" value="1"/>
</dbReference>
<feature type="transmembrane region" description="Helical" evidence="1">
    <location>
        <begin position="16"/>
        <end position="35"/>
    </location>
</feature>
<organism evidence="3 4">
    <name type="scientific">Taibaiella chishuiensis</name>
    <dbReference type="NCBI Taxonomy" id="1434707"/>
    <lineage>
        <taxon>Bacteria</taxon>
        <taxon>Pseudomonadati</taxon>
        <taxon>Bacteroidota</taxon>
        <taxon>Chitinophagia</taxon>
        <taxon>Chitinophagales</taxon>
        <taxon>Chitinophagaceae</taxon>
        <taxon>Taibaiella</taxon>
    </lineage>
</organism>
<comment type="caution">
    <text evidence="3">The sequence shown here is derived from an EMBL/GenBank/DDBJ whole genome shotgun (WGS) entry which is preliminary data.</text>
</comment>
<evidence type="ECO:0000313" key="3">
    <source>
        <dbReference type="EMBL" id="PSK90776.1"/>
    </source>
</evidence>
<dbReference type="OrthoDB" id="1453786at2"/>
<feature type="domain" description="Conjugative transposon TraM C-terminal" evidence="2">
    <location>
        <begin position="278"/>
        <end position="422"/>
    </location>
</feature>
<dbReference type="AlphaFoldDB" id="A0A2P8D0U5"/>
<gene>
    <name evidence="3" type="ORF">B0I18_107188</name>
</gene>
<keyword evidence="1" id="KW-0812">Transmembrane</keyword>
<reference evidence="3 4" key="1">
    <citation type="submission" date="2018-03" db="EMBL/GenBank/DDBJ databases">
        <title>Genomic Encyclopedia of Type Strains, Phase III (KMG-III): the genomes of soil and plant-associated and newly described type strains.</title>
        <authorList>
            <person name="Whitman W."/>
        </authorList>
    </citation>
    <scope>NUCLEOTIDE SEQUENCE [LARGE SCALE GENOMIC DNA]</scope>
    <source>
        <strain evidence="3 4">CGMCC 1.12700</strain>
    </source>
</reference>
<accession>A0A2P8D0U5</accession>
<dbReference type="Proteomes" id="UP000240572">
    <property type="component" value="Unassembled WGS sequence"/>
</dbReference>
<dbReference type="EMBL" id="PYGD01000007">
    <property type="protein sequence ID" value="PSK90776.1"/>
    <property type="molecule type" value="Genomic_DNA"/>
</dbReference>
<proteinExistence type="predicted"/>
<keyword evidence="4" id="KW-1185">Reference proteome</keyword>
<keyword evidence="1" id="KW-1133">Transmembrane helix</keyword>
<sequence>MGTPEQKLKKERQRKFQFVLPLIVVPFLTLFFWGLGGGSAVEAKQAGNEEKGLNKVLPDAHLKDDQDIDKLSYYDKAASDSAKKAELLKKDPYAVQPSEQISTAGNAYFQQPPFNGGIPTAPLGSPYNGQGYNDPNEAKVYQRLQQLNQSLNQPSVPNFQQQNKNYEISKSAGDLERLEQMMERMQAGGQEQDPETVQLNGMLERILDIQHPERVQEKLRKTSEENKGLVYAVSSAKKRELISLLELPKQSQQEKSDHQNGFFSADDYAPEAVDENAIAAVVHETQTIVNGSTVKLRLLDDIYIAGKLIPKDNFIFGTATVSGERLIIKIPGIRYKKSVFPVTLSVMDIDGLEGIYVPGAIAREVAKESADRAIQDVSFGTMSDNIGIQAASTGVEAAKSLFSKKVKLIKVTIKAGYKILLRDEKQK</sequence>
<name>A0A2P8D0U5_9BACT</name>
<dbReference type="InterPro" id="IPR055407">
    <property type="entry name" value="TraM_C"/>
</dbReference>